<feature type="transmembrane region" description="Helical" evidence="6">
    <location>
        <begin position="76"/>
        <end position="96"/>
    </location>
</feature>
<dbReference type="GO" id="GO:0022857">
    <property type="term" value="F:transmembrane transporter activity"/>
    <property type="evidence" value="ECO:0007669"/>
    <property type="project" value="InterPro"/>
</dbReference>
<dbReference type="InterPro" id="IPR036259">
    <property type="entry name" value="MFS_trans_sf"/>
</dbReference>
<feature type="transmembrane region" description="Helical" evidence="6">
    <location>
        <begin position="250"/>
        <end position="272"/>
    </location>
</feature>
<feature type="transmembrane region" description="Helical" evidence="6">
    <location>
        <begin position="345"/>
        <end position="364"/>
    </location>
</feature>
<comment type="subcellular location">
    <subcellularLocation>
        <location evidence="1">Cell membrane</location>
        <topology evidence="1">Multi-pass membrane protein</topology>
    </subcellularLocation>
</comment>
<dbReference type="EMBL" id="CAFBIZ010000002">
    <property type="protein sequence ID" value="CAB4845883.1"/>
    <property type="molecule type" value="Genomic_DNA"/>
</dbReference>
<evidence type="ECO:0000256" key="5">
    <source>
        <dbReference type="ARBA" id="ARBA00023136"/>
    </source>
</evidence>
<dbReference type="SUPFAM" id="SSF103473">
    <property type="entry name" value="MFS general substrate transporter"/>
    <property type="match status" value="1"/>
</dbReference>
<feature type="transmembrane region" description="Helical" evidence="6">
    <location>
        <begin position="102"/>
        <end position="119"/>
    </location>
</feature>
<keyword evidence="2" id="KW-1003">Cell membrane</keyword>
<keyword evidence="3 6" id="KW-0812">Transmembrane</keyword>
<protein>
    <submittedName>
        <fullName evidence="7">Unannotated protein</fullName>
    </submittedName>
</protein>
<dbReference type="InterPro" id="IPR011701">
    <property type="entry name" value="MFS"/>
</dbReference>
<feature type="transmembrane region" description="Helical" evidence="6">
    <location>
        <begin position="305"/>
        <end position="325"/>
    </location>
</feature>
<sequence length="412" mass="41120">MTSASRSPRASLLAYASIAVATRSATEALGPALLLTAIASGRTATEGAVVLAGLMALAALSGPLVGALLDRAAKPGHVIAMSVAALAAVVAAMSVLLPRAPIPILVVIAMLGGLAYPAIQGGLTSQLPSMVSGSMLDRAYAIDASTYNIGAIVGPPLAAAAVILGAPGPVLFTLVLLLCSLVVIRRVPFAVRPHRIRGHSLRRDLVTGFHALGRTTSLAVTTLITTIGHGGQAAFLVAVPLVALKLTGSLAMSGAAFGAEAAGGIAATLLLARRPFRHPDLAVVTMTGLIGLSLGVMAVTTSFTLLVVASVALGAGNGPMITAMFRIRARESAPEVRAQVFTTGASVRTTIYAAMTAAFGAMVALGPHMIFAVGAGLQVAALAGGAIVAKHGTGRALIGRAAVEPAESIAPD</sequence>
<evidence type="ECO:0000313" key="7">
    <source>
        <dbReference type="EMBL" id="CAB4845883.1"/>
    </source>
</evidence>
<name>A0A6J7BP60_9ZZZZ</name>
<gene>
    <name evidence="7" type="ORF">UFOPK3268_00021</name>
</gene>
<proteinExistence type="predicted"/>
<evidence type="ECO:0000256" key="1">
    <source>
        <dbReference type="ARBA" id="ARBA00004651"/>
    </source>
</evidence>
<accession>A0A6J7BP60</accession>
<dbReference type="PANTHER" id="PTHR23513:SF11">
    <property type="entry name" value="STAPHYLOFERRIN A TRANSPORTER"/>
    <property type="match status" value="1"/>
</dbReference>
<feature type="transmembrane region" description="Helical" evidence="6">
    <location>
        <begin position="370"/>
        <end position="389"/>
    </location>
</feature>
<evidence type="ECO:0000256" key="4">
    <source>
        <dbReference type="ARBA" id="ARBA00022989"/>
    </source>
</evidence>
<evidence type="ECO:0000256" key="3">
    <source>
        <dbReference type="ARBA" id="ARBA00022692"/>
    </source>
</evidence>
<dbReference type="GO" id="GO:0005886">
    <property type="term" value="C:plasma membrane"/>
    <property type="evidence" value="ECO:0007669"/>
    <property type="project" value="UniProtKB-SubCell"/>
</dbReference>
<evidence type="ECO:0000256" key="6">
    <source>
        <dbReference type="SAM" id="Phobius"/>
    </source>
</evidence>
<evidence type="ECO:0000256" key="2">
    <source>
        <dbReference type="ARBA" id="ARBA00022475"/>
    </source>
</evidence>
<keyword evidence="4 6" id="KW-1133">Transmembrane helix</keyword>
<feature type="transmembrane region" description="Helical" evidence="6">
    <location>
        <begin position="48"/>
        <end position="69"/>
    </location>
</feature>
<dbReference type="PANTHER" id="PTHR23513">
    <property type="entry name" value="INTEGRAL MEMBRANE EFFLUX PROTEIN-RELATED"/>
    <property type="match status" value="1"/>
</dbReference>
<feature type="transmembrane region" description="Helical" evidence="6">
    <location>
        <begin position="170"/>
        <end position="187"/>
    </location>
</feature>
<feature type="transmembrane region" description="Helical" evidence="6">
    <location>
        <begin position="281"/>
        <end position="299"/>
    </location>
</feature>
<reference evidence="7" key="1">
    <citation type="submission" date="2020-05" db="EMBL/GenBank/DDBJ databases">
        <authorList>
            <person name="Chiriac C."/>
            <person name="Salcher M."/>
            <person name="Ghai R."/>
            <person name="Kavagutti S V."/>
        </authorList>
    </citation>
    <scope>NUCLEOTIDE SEQUENCE</scope>
</reference>
<keyword evidence="5 6" id="KW-0472">Membrane</keyword>
<organism evidence="7">
    <name type="scientific">freshwater metagenome</name>
    <dbReference type="NCBI Taxonomy" id="449393"/>
    <lineage>
        <taxon>unclassified sequences</taxon>
        <taxon>metagenomes</taxon>
        <taxon>ecological metagenomes</taxon>
    </lineage>
</organism>
<dbReference type="Pfam" id="PF07690">
    <property type="entry name" value="MFS_1"/>
    <property type="match status" value="1"/>
</dbReference>
<dbReference type="AlphaFoldDB" id="A0A6J7BP60"/>
<dbReference type="Gene3D" id="1.20.1250.20">
    <property type="entry name" value="MFS general substrate transporter like domains"/>
    <property type="match status" value="1"/>
</dbReference>